<dbReference type="InterPro" id="IPR033898">
    <property type="entry name" value="RNAP_AC19"/>
</dbReference>
<dbReference type="GO" id="GO:0006383">
    <property type="term" value="P:transcription by RNA polymerase III"/>
    <property type="evidence" value="ECO:0007669"/>
    <property type="project" value="TreeGrafter"/>
</dbReference>
<evidence type="ECO:0000256" key="5">
    <source>
        <dbReference type="ARBA" id="ARBA00025751"/>
    </source>
</evidence>
<comment type="similarity">
    <text evidence="5">Belongs to the archaeal Rpo11/eukaryotic RPB11/RPC19 RNA polymerase subunit family.</text>
</comment>
<evidence type="ECO:0000256" key="1">
    <source>
        <dbReference type="ARBA" id="ARBA00004123"/>
    </source>
</evidence>
<evidence type="ECO:0000256" key="2">
    <source>
        <dbReference type="ARBA" id="ARBA00022478"/>
    </source>
</evidence>
<dbReference type="GO" id="GO:0003677">
    <property type="term" value="F:DNA binding"/>
    <property type="evidence" value="ECO:0007669"/>
    <property type="project" value="InterPro"/>
</dbReference>
<dbReference type="CDD" id="cd07029">
    <property type="entry name" value="RNAP_I_III_AC19"/>
    <property type="match status" value="1"/>
</dbReference>
<dbReference type="InterPro" id="IPR022905">
    <property type="entry name" value="Rpo11-like"/>
</dbReference>
<dbReference type="SUPFAM" id="SSF55257">
    <property type="entry name" value="RBP11-like subunits of RNA polymerase"/>
    <property type="match status" value="1"/>
</dbReference>
<dbReference type="InterPro" id="IPR009025">
    <property type="entry name" value="RBP11-like_dimer"/>
</dbReference>
<comment type="subcellular location">
    <subcellularLocation>
        <location evidence="1">Nucleus</location>
    </subcellularLocation>
</comment>
<feature type="domain" description="DNA-directed RNA polymerase RBP11-like dimerisation" evidence="7">
    <location>
        <begin position="15"/>
        <end position="90"/>
    </location>
</feature>
<evidence type="ECO:0000259" key="7">
    <source>
        <dbReference type="Pfam" id="PF13656"/>
    </source>
</evidence>
<dbReference type="PANTHER" id="PTHR13946">
    <property type="entry name" value="DNA-DIRECTED RNA POLYMERASE I,II,III"/>
    <property type="match status" value="1"/>
</dbReference>
<dbReference type="EMBL" id="CAEY01000835">
    <property type="status" value="NOT_ANNOTATED_CDS"/>
    <property type="molecule type" value="Genomic_DNA"/>
</dbReference>
<dbReference type="OMA" id="TGTDRHC"/>
<evidence type="ECO:0000256" key="6">
    <source>
        <dbReference type="ARBA" id="ARBA00031757"/>
    </source>
</evidence>
<dbReference type="PANTHER" id="PTHR13946:SF28">
    <property type="entry name" value="DNA-DIRECTED RNA POLYMERASES I AND III SUBUNIT RPAC2"/>
    <property type="match status" value="1"/>
</dbReference>
<accession>T1JXZ6</accession>
<dbReference type="HOGENOM" id="CLU_090381_3_0_1"/>
<sequence length="105" mass="11964">MVKLKVLRNEEEGHCVTLEMLDEDHTLGNSLRYIIMKNQCVKFCGYSIPHPTERRVIMQIQTYPSKGVTGLQVFEQGLQDLLSICQVVKHKFSSALSEHSAELES</sequence>
<proteinExistence type="inferred from homology"/>
<keyword evidence="4" id="KW-0539">Nucleus</keyword>
<dbReference type="Proteomes" id="UP000015104">
    <property type="component" value="Unassembled WGS sequence"/>
</dbReference>
<dbReference type="PROSITE" id="PS01154">
    <property type="entry name" value="RNA_POL_L_13KD"/>
    <property type="match status" value="1"/>
</dbReference>
<name>T1JXZ6_TETUR</name>
<dbReference type="GO" id="GO:0046983">
    <property type="term" value="F:protein dimerization activity"/>
    <property type="evidence" value="ECO:0007669"/>
    <property type="project" value="InterPro"/>
</dbReference>
<dbReference type="STRING" id="32264.T1JXZ6"/>
<dbReference type="GO" id="GO:0005666">
    <property type="term" value="C:RNA polymerase III complex"/>
    <property type="evidence" value="ECO:0007669"/>
    <property type="project" value="TreeGrafter"/>
</dbReference>
<dbReference type="KEGG" id="tut:107371060"/>
<dbReference type="AlphaFoldDB" id="T1JXZ6"/>
<dbReference type="GO" id="GO:0005736">
    <property type="term" value="C:RNA polymerase I complex"/>
    <property type="evidence" value="ECO:0007669"/>
    <property type="project" value="TreeGrafter"/>
</dbReference>
<gene>
    <name evidence="8" type="primary">107371060</name>
</gene>
<dbReference type="InterPro" id="IPR008193">
    <property type="entry name" value="RNA_pol_Rpb11_13-16kDa_CS"/>
</dbReference>
<dbReference type="HAMAP" id="MF_00261">
    <property type="entry name" value="RNApol_arch_Rpo11"/>
    <property type="match status" value="1"/>
</dbReference>
<keyword evidence="9" id="KW-1185">Reference proteome</keyword>
<evidence type="ECO:0000313" key="8">
    <source>
        <dbReference type="EnsemblMetazoa" id="tetur02g13800.1"/>
    </source>
</evidence>
<dbReference type="EnsemblMetazoa" id="tetur02g13800.1">
    <property type="protein sequence ID" value="tetur02g13800.1"/>
    <property type="gene ID" value="tetur02g13800"/>
</dbReference>
<dbReference type="Pfam" id="PF13656">
    <property type="entry name" value="RNA_pol_L_2"/>
    <property type="match status" value="1"/>
</dbReference>
<keyword evidence="2" id="KW-0240">DNA-directed RNA polymerase</keyword>
<evidence type="ECO:0000313" key="9">
    <source>
        <dbReference type="Proteomes" id="UP000015104"/>
    </source>
</evidence>
<dbReference type="GO" id="GO:0006362">
    <property type="term" value="P:transcription elongation by RNA polymerase I"/>
    <property type="evidence" value="ECO:0007669"/>
    <property type="project" value="TreeGrafter"/>
</dbReference>
<dbReference type="GO" id="GO:0003899">
    <property type="term" value="F:DNA-directed RNA polymerase activity"/>
    <property type="evidence" value="ECO:0007669"/>
    <property type="project" value="InterPro"/>
</dbReference>
<dbReference type="InterPro" id="IPR036603">
    <property type="entry name" value="RBP11-like"/>
</dbReference>
<dbReference type="eggNOG" id="KOG3438">
    <property type="taxonomic scope" value="Eukaryota"/>
</dbReference>
<reference evidence="8" key="2">
    <citation type="submission" date="2015-06" db="UniProtKB">
        <authorList>
            <consortium name="EnsemblMetazoa"/>
        </authorList>
    </citation>
    <scope>IDENTIFICATION</scope>
</reference>
<keyword evidence="3" id="KW-0804">Transcription</keyword>
<evidence type="ECO:0000256" key="3">
    <source>
        <dbReference type="ARBA" id="ARBA00023163"/>
    </source>
</evidence>
<dbReference type="OrthoDB" id="510325at2759"/>
<protein>
    <recommendedName>
        <fullName evidence="6">DNA-directed RNA polymerase I subunit D</fullName>
    </recommendedName>
</protein>
<reference evidence="9" key="1">
    <citation type="submission" date="2011-08" db="EMBL/GenBank/DDBJ databases">
        <authorList>
            <person name="Rombauts S."/>
        </authorList>
    </citation>
    <scope>NUCLEOTIDE SEQUENCE</scope>
    <source>
        <strain evidence="9">London</strain>
    </source>
</reference>
<dbReference type="Gene3D" id="3.30.1360.10">
    <property type="entry name" value="RNA polymerase, RBP11-like subunit"/>
    <property type="match status" value="1"/>
</dbReference>
<organism evidence="8 9">
    <name type="scientific">Tetranychus urticae</name>
    <name type="common">Two-spotted spider mite</name>
    <dbReference type="NCBI Taxonomy" id="32264"/>
    <lineage>
        <taxon>Eukaryota</taxon>
        <taxon>Metazoa</taxon>
        <taxon>Ecdysozoa</taxon>
        <taxon>Arthropoda</taxon>
        <taxon>Chelicerata</taxon>
        <taxon>Arachnida</taxon>
        <taxon>Acari</taxon>
        <taxon>Acariformes</taxon>
        <taxon>Trombidiformes</taxon>
        <taxon>Prostigmata</taxon>
        <taxon>Eleutherengona</taxon>
        <taxon>Raphignathae</taxon>
        <taxon>Tetranychoidea</taxon>
        <taxon>Tetranychidae</taxon>
        <taxon>Tetranychus</taxon>
    </lineage>
</organism>
<evidence type="ECO:0000256" key="4">
    <source>
        <dbReference type="ARBA" id="ARBA00023242"/>
    </source>
</evidence>